<feature type="region of interest" description="Disordered" evidence="1">
    <location>
        <begin position="214"/>
        <end position="239"/>
    </location>
</feature>
<dbReference type="KEGG" id="yli:2910502"/>
<evidence type="ECO:0000313" key="5">
    <source>
        <dbReference type="Proteomes" id="UP000256601"/>
    </source>
</evidence>
<proteinExistence type="predicted"/>
<evidence type="ECO:0000313" key="2">
    <source>
        <dbReference type="EMBL" id="AOW03687.1"/>
    </source>
</evidence>
<reference evidence="2 4" key="1">
    <citation type="journal article" date="2016" name="PLoS ONE">
        <title>Sequence Assembly of Yarrowia lipolytica Strain W29/CLIB89 Shows Transposable Element Diversity.</title>
        <authorList>
            <person name="Magnan C."/>
            <person name="Yu J."/>
            <person name="Chang I."/>
            <person name="Jahn E."/>
            <person name="Kanomata Y."/>
            <person name="Wu J."/>
            <person name="Zeller M."/>
            <person name="Oakes M."/>
            <person name="Baldi P."/>
            <person name="Sandmeyer S."/>
        </authorList>
    </citation>
    <scope>NUCLEOTIDE SEQUENCE [LARGE SCALE GENOMIC DNA]</scope>
    <source>
        <strain evidence="2">CLIB89</strain>
        <strain evidence="4">CLIB89(W29)</strain>
    </source>
</reference>
<dbReference type="GeneID" id="2910502"/>
<organism evidence="2 4">
    <name type="scientific">Yarrowia lipolytica</name>
    <name type="common">Candida lipolytica</name>
    <dbReference type="NCBI Taxonomy" id="4952"/>
    <lineage>
        <taxon>Eukaryota</taxon>
        <taxon>Fungi</taxon>
        <taxon>Dikarya</taxon>
        <taxon>Ascomycota</taxon>
        <taxon>Saccharomycotina</taxon>
        <taxon>Dipodascomycetes</taxon>
        <taxon>Dipodascales</taxon>
        <taxon>Dipodascales incertae sedis</taxon>
        <taxon>Yarrowia</taxon>
    </lineage>
</organism>
<protein>
    <submittedName>
        <fullName evidence="2">Uncharacterized protein</fullName>
    </submittedName>
</protein>
<evidence type="ECO:0000313" key="3">
    <source>
        <dbReference type="EMBL" id="RDW23195.1"/>
    </source>
</evidence>
<sequence length="457" mass="51660">MRKGLSSQHVDSHPNRTELELLFVPPERDSDDGFEIKYPYPDESPYLETYDYPRPYAGTYPEFYAYPNDLSGENYPGYLGGNGYPYNLDTNGYVYLDDYPYRASGQLEGEIHVSTTVKPPSGFSTVYSPEHPRKAARLPLGIMDVHPPPVNRVLTPHHVAAWKRDKHPISTAESSIGDIPNHHRYTLEEEQQILYEGLCEQLLRQRALLGKFQDKSDTGSMNHLSRMTQPESAHPSHPTPACRLSQLSVHFGDGSALDENHQFAQPTSKFSSVSDGLYLPNDIKDMSRYSIDSINSDKCRHFASVQDSIRVAVNRGIEGRFGMVYSGDARGSPHVYSGSPPIYETSPRDFHGSSRDCMFWQIRNRVSSTATLFKRVVSRPFRHKVPKVDDERPLEWRAVSSRGKRGVSRLFRRSSSTQWVSLNASDPGFVARSDGSMRCGGYGWWNRKLNSGVPTFL</sequence>
<reference evidence="3 5" key="2">
    <citation type="submission" date="2018-07" db="EMBL/GenBank/DDBJ databases">
        <title>Draft Genome Assemblies for Five Robust Yarrowia lipolytica Strains Exhibiting High Lipid Production and Pentose Sugar Utilization and Sugar Alcohol Secretion from Undetoxified Lignocellulosic Biomass Hydrolysates.</title>
        <authorList>
            <consortium name="DOE Joint Genome Institute"/>
            <person name="Walker C."/>
            <person name="Ryu S."/>
            <person name="Na H."/>
            <person name="Zane M."/>
            <person name="LaButti K."/>
            <person name="Lipzen A."/>
            <person name="Haridas S."/>
            <person name="Barry K."/>
            <person name="Grigoriev I.V."/>
            <person name="Quarterman J."/>
            <person name="Slininger P."/>
            <person name="Dien B."/>
            <person name="Trinh C.T."/>
        </authorList>
    </citation>
    <scope>NUCLEOTIDE SEQUENCE [LARGE SCALE GENOMIC DNA]</scope>
    <source>
        <strain evidence="3 5">YB392</strain>
    </source>
</reference>
<dbReference type="AlphaFoldDB" id="A0A1H6PZI3"/>
<name>A0A1H6PZI3_YARLL</name>
<dbReference type="Proteomes" id="UP000256601">
    <property type="component" value="Unassembled WGS sequence"/>
</dbReference>
<evidence type="ECO:0000256" key="1">
    <source>
        <dbReference type="SAM" id="MobiDB-lite"/>
    </source>
</evidence>
<dbReference type="EMBL" id="CP017556">
    <property type="protein sequence ID" value="AOW03687.1"/>
    <property type="molecule type" value="Genomic_DNA"/>
</dbReference>
<dbReference type="Proteomes" id="UP000182444">
    <property type="component" value="Chromosome 1D"/>
</dbReference>
<dbReference type="VEuPathDB" id="FungiDB:YALI1_D08648g"/>
<dbReference type="EMBL" id="KZ859103">
    <property type="protein sequence ID" value="RDW23195.1"/>
    <property type="molecule type" value="Genomic_DNA"/>
</dbReference>
<dbReference type="VEuPathDB" id="FungiDB:YALI0_D06732g"/>
<dbReference type="OrthoDB" id="10414085at2759"/>
<evidence type="ECO:0000313" key="4">
    <source>
        <dbReference type="Proteomes" id="UP000182444"/>
    </source>
</evidence>
<gene>
    <name evidence="3" type="ORF">B0I71DRAFT_136341</name>
    <name evidence="2" type="ORF">YALI1_D08648g</name>
</gene>
<accession>A0A1H6PZI3</accession>
<dbReference type="RefSeq" id="XP_502499.1">
    <property type="nucleotide sequence ID" value="XM_502499.1"/>
</dbReference>
<feature type="compositionally biased region" description="Polar residues" evidence="1">
    <location>
        <begin position="218"/>
        <end position="231"/>
    </location>
</feature>